<dbReference type="RefSeq" id="WP_026798950.1">
    <property type="nucleotide sequence ID" value="NZ_AULI01000001.1"/>
</dbReference>
<evidence type="ECO:0000256" key="1">
    <source>
        <dbReference type="SAM" id="MobiDB-lite"/>
    </source>
</evidence>
<accession>A0A0A5GKZ4</accession>
<dbReference type="STRING" id="1385510.GCA_000425205_00121"/>
<feature type="region of interest" description="Disordered" evidence="1">
    <location>
        <begin position="1"/>
        <end position="20"/>
    </location>
</feature>
<evidence type="ECO:0000313" key="2">
    <source>
        <dbReference type="EMBL" id="KGX93936.1"/>
    </source>
</evidence>
<dbReference type="eggNOG" id="ENOG502Z9IH">
    <property type="taxonomic scope" value="Bacteria"/>
</dbReference>
<proteinExistence type="predicted"/>
<dbReference type="InterPro" id="IPR030910">
    <property type="entry name" value="SLAP_dom"/>
</dbReference>
<dbReference type="NCBIfam" id="TIGR04398">
    <property type="entry name" value="SLAP_DUP"/>
    <property type="match status" value="2"/>
</dbReference>
<protein>
    <recommendedName>
        <fullName evidence="4">Accessory Sec system S-layer assembly protein</fullName>
    </recommendedName>
</protein>
<keyword evidence="3" id="KW-1185">Reference proteome</keyword>
<dbReference type="Proteomes" id="UP000030528">
    <property type="component" value="Unassembled WGS sequence"/>
</dbReference>
<dbReference type="EMBL" id="AVPE01000001">
    <property type="protein sequence ID" value="KGX93936.1"/>
    <property type="molecule type" value="Genomic_DNA"/>
</dbReference>
<evidence type="ECO:0000313" key="3">
    <source>
        <dbReference type="Proteomes" id="UP000030528"/>
    </source>
</evidence>
<reference evidence="2 3" key="1">
    <citation type="submission" date="2013-08" db="EMBL/GenBank/DDBJ databases">
        <authorList>
            <person name="Huang J."/>
            <person name="Wang G."/>
        </authorList>
    </citation>
    <scope>NUCLEOTIDE SEQUENCE [LARGE SCALE GENOMIC DNA]</scope>
    <source>
        <strain evidence="2 3">JSM 076056</strain>
    </source>
</reference>
<dbReference type="NCBIfam" id="TIGR04399">
    <property type="entry name" value="acc_Sec_SLAP"/>
    <property type="match status" value="1"/>
</dbReference>
<dbReference type="InterPro" id="IPR030911">
    <property type="entry name" value="Sec_acc_SLAP"/>
</dbReference>
<sequence>MLNFLKRKKDSEQQSTYDPSVVSAEELVDGASSSGMDEDVYTELSLHPQWKVTEEDNYVYRFKNNQAPAMKPNQISLFVLDVMHKENELTVEAFVRSSLNKKIQLQTTNLMLMQEDGKKLGRKAFSLFELGDLPPQSSRPCMFTFQQQDLIVPLEEISSSDIKLVFEFKKTTPKHALDLEESWKQSMADEDISKLQAFSSSLKPLKPGEVNFLGIQVRQQSTGDLSVTLLIRNGSDKTMSLQNLPLQVEDANGDLIAKGTFTLQDFTIKANTSKPWTFIFPASMLKQEEFNLDSWRVSPFQYDD</sequence>
<comment type="caution">
    <text evidence="2">The sequence shown here is derived from an EMBL/GenBank/DDBJ whole genome shotgun (WGS) entry which is preliminary data.</text>
</comment>
<gene>
    <name evidence="2" type="ORF">N781_01795</name>
</gene>
<dbReference type="OrthoDB" id="1907642at2"/>
<evidence type="ECO:0008006" key="4">
    <source>
        <dbReference type="Google" id="ProtNLM"/>
    </source>
</evidence>
<dbReference type="AlphaFoldDB" id="A0A0A5GKZ4"/>
<name>A0A0A5GKZ4_9BACI</name>
<organism evidence="2 3">
    <name type="scientific">Pontibacillus halophilus JSM 076056 = DSM 19796</name>
    <dbReference type="NCBI Taxonomy" id="1385510"/>
    <lineage>
        <taxon>Bacteria</taxon>
        <taxon>Bacillati</taxon>
        <taxon>Bacillota</taxon>
        <taxon>Bacilli</taxon>
        <taxon>Bacillales</taxon>
        <taxon>Bacillaceae</taxon>
        <taxon>Pontibacillus</taxon>
    </lineage>
</organism>